<evidence type="ECO:0000256" key="1">
    <source>
        <dbReference type="SAM" id="Coils"/>
    </source>
</evidence>
<dbReference type="Gene3D" id="3.30.450.40">
    <property type="match status" value="1"/>
</dbReference>
<dbReference type="InterPro" id="IPR035965">
    <property type="entry name" value="PAS-like_dom_sf"/>
</dbReference>
<dbReference type="InterPro" id="IPR000014">
    <property type="entry name" value="PAS"/>
</dbReference>
<dbReference type="eggNOG" id="COG2203">
    <property type="taxonomic scope" value="Bacteria"/>
</dbReference>
<evidence type="ECO:0000313" key="3">
    <source>
        <dbReference type="EMBL" id="AFN74069.1"/>
    </source>
</evidence>
<dbReference type="Proteomes" id="UP000009011">
    <property type="component" value="Chromosome"/>
</dbReference>
<reference evidence="3 4" key="1">
    <citation type="journal article" date="2013" name="PLoS ONE">
        <title>Genomic analysis of Melioribacter roseus, facultatively anaerobic organotrophic bacterium representing a novel deep lineage within Bacteriodetes/Chlorobi group.</title>
        <authorList>
            <person name="Kadnikov V.V."/>
            <person name="Mardanov A.V."/>
            <person name="Podosokorskaya O.A."/>
            <person name="Gavrilov S.N."/>
            <person name="Kublanov I.V."/>
            <person name="Beletsky A.V."/>
            <person name="Bonch-Osmolovskaya E.A."/>
            <person name="Ravin N.V."/>
        </authorList>
    </citation>
    <scope>NUCLEOTIDE SEQUENCE [LARGE SCALE GENOMIC DNA]</scope>
    <source>
        <strain evidence="4">JCM 17771 / P3M-2</strain>
    </source>
</reference>
<dbReference type="EMBL" id="CP003557">
    <property type="protein sequence ID" value="AFN74069.1"/>
    <property type="molecule type" value="Genomic_DNA"/>
</dbReference>
<keyword evidence="3" id="KW-0418">Kinase</keyword>
<keyword evidence="3" id="KW-0808">Transferase</keyword>
<dbReference type="OrthoDB" id="1109395at2"/>
<proteinExistence type="predicted"/>
<gene>
    <name evidence="3" type="ordered locus">MROS_0828</name>
</gene>
<dbReference type="GO" id="GO:0016301">
    <property type="term" value="F:kinase activity"/>
    <property type="evidence" value="ECO:0007669"/>
    <property type="project" value="UniProtKB-KW"/>
</dbReference>
<dbReference type="STRING" id="1191523.MROS_0828"/>
<dbReference type="AlphaFoldDB" id="I6ZPU2"/>
<protein>
    <submittedName>
        <fullName evidence="3">Multi-sensor hybrid histidine kinase</fullName>
    </submittedName>
</protein>
<dbReference type="RefSeq" id="WP_014855505.1">
    <property type="nucleotide sequence ID" value="NC_018178.1"/>
</dbReference>
<accession>I6ZPU2</accession>
<evidence type="ECO:0000259" key="2">
    <source>
        <dbReference type="Pfam" id="PF13188"/>
    </source>
</evidence>
<dbReference type="Gene3D" id="3.30.450.20">
    <property type="entry name" value="PAS domain"/>
    <property type="match status" value="1"/>
</dbReference>
<dbReference type="SUPFAM" id="SSF55781">
    <property type="entry name" value="GAF domain-like"/>
    <property type="match status" value="1"/>
</dbReference>
<sequence>MSSAINIKNQAENRLVEKLEHIRIITKISSDFINIHPLQIELRIKSTLEMIATLIGAERGYIFTESDNKSLELITEYACPNCVPLSKKISRIETGQFEDILVTLRNGAYIEINTAFWKSPLKNAFDTVKVIFLPLLSNEKLIGFAAYDSKNENKNWDKEYIELLMLSTHAISNAVQRKKSDDKITAQYNELSLKSIELVQNNREMKKLNQKLTDISKELYESEKKFRELAENLEDVIWLQEGRKFLYINPAYERIWGSKRELLYERANDFIDKIHPDEKREMVKEFVYHDYDREGVFQKNSDLSIRKEISSGFTQRLFRLQKLTAATAWPV</sequence>
<evidence type="ECO:0000313" key="4">
    <source>
        <dbReference type="Proteomes" id="UP000009011"/>
    </source>
</evidence>
<dbReference type="InterPro" id="IPR029016">
    <property type="entry name" value="GAF-like_dom_sf"/>
</dbReference>
<feature type="domain" description="PAS" evidence="2">
    <location>
        <begin position="225"/>
        <end position="275"/>
    </location>
</feature>
<dbReference type="NCBIfam" id="TIGR00229">
    <property type="entry name" value="sensory_box"/>
    <property type="match status" value="1"/>
</dbReference>
<organism evidence="3 4">
    <name type="scientific">Melioribacter roseus (strain DSM 23840 / JCM 17771 / VKM B-2668 / P3M-2)</name>
    <dbReference type="NCBI Taxonomy" id="1191523"/>
    <lineage>
        <taxon>Bacteria</taxon>
        <taxon>Pseudomonadati</taxon>
        <taxon>Ignavibacteriota</taxon>
        <taxon>Ignavibacteria</taxon>
        <taxon>Ignavibacteriales</taxon>
        <taxon>Melioribacteraceae</taxon>
        <taxon>Melioribacter</taxon>
    </lineage>
</organism>
<dbReference type="KEGG" id="mro:MROS_0828"/>
<keyword evidence="1" id="KW-0175">Coiled coil</keyword>
<dbReference type="HOGENOM" id="CLU_838888_0_0_10"/>
<dbReference type="SUPFAM" id="SSF55785">
    <property type="entry name" value="PYP-like sensor domain (PAS domain)"/>
    <property type="match status" value="1"/>
</dbReference>
<keyword evidence="4" id="KW-1185">Reference proteome</keyword>
<dbReference type="Pfam" id="PF13188">
    <property type="entry name" value="PAS_8"/>
    <property type="match status" value="1"/>
</dbReference>
<name>I6ZPU2_MELRP</name>
<feature type="coiled-coil region" evidence="1">
    <location>
        <begin position="198"/>
        <end position="225"/>
    </location>
</feature>